<evidence type="ECO:0000313" key="3">
    <source>
        <dbReference type="EMBL" id="GAA2854212.1"/>
    </source>
</evidence>
<sequence>MKKNLLVAGALLSSVFALSGCQFGLDFRDQNQDVVSYDVTDKVTALEVESGSGDIVINESDRSGIHVTETVHWRGKRPATEHNVDGGRLTLRYACDDPSCSVDYKVEVPRGLTAKLDTGSGTITLRGLSGKVDAVSGSGDVDAGDLRARRFVADTGSGEIEARFRGTPDHVEIESGSGDATAYLPKGSYDVTAETGSGDRTIEVTDDPSAPRKVTVKTGSGNVGVLIG</sequence>
<keyword evidence="4" id="KW-1185">Reference proteome</keyword>
<feature type="domain" description="DUF4097" evidence="2">
    <location>
        <begin position="114"/>
        <end position="225"/>
    </location>
</feature>
<gene>
    <name evidence="3" type="ORF">GCM10010517_12240</name>
</gene>
<feature type="chain" id="PRO_5045241131" description="DUF4097 domain-containing protein" evidence="1">
    <location>
        <begin position="20"/>
        <end position="228"/>
    </location>
</feature>
<dbReference type="Pfam" id="PF13349">
    <property type="entry name" value="DUF4097"/>
    <property type="match status" value="1"/>
</dbReference>
<dbReference type="EMBL" id="BAAAVI010000006">
    <property type="protein sequence ID" value="GAA2854212.1"/>
    <property type="molecule type" value="Genomic_DNA"/>
</dbReference>
<comment type="caution">
    <text evidence="3">The sequence shown here is derived from an EMBL/GenBank/DDBJ whole genome shotgun (WGS) entry which is preliminary data.</text>
</comment>
<evidence type="ECO:0000313" key="4">
    <source>
        <dbReference type="Proteomes" id="UP001500831"/>
    </source>
</evidence>
<proteinExistence type="predicted"/>
<name>A0ABN3VRK3_9ACTN</name>
<dbReference type="RefSeq" id="WP_344968676.1">
    <property type="nucleotide sequence ID" value="NZ_BAAAVI010000006.1"/>
</dbReference>
<dbReference type="Gene3D" id="2.160.20.120">
    <property type="match status" value="1"/>
</dbReference>
<organism evidence="3 4">
    <name type="scientific">Streptosporangium fragile</name>
    <dbReference type="NCBI Taxonomy" id="46186"/>
    <lineage>
        <taxon>Bacteria</taxon>
        <taxon>Bacillati</taxon>
        <taxon>Actinomycetota</taxon>
        <taxon>Actinomycetes</taxon>
        <taxon>Streptosporangiales</taxon>
        <taxon>Streptosporangiaceae</taxon>
        <taxon>Streptosporangium</taxon>
    </lineage>
</organism>
<accession>A0ABN3VRK3</accession>
<evidence type="ECO:0000259" key="2">
    <source>
        <dbReference type="Pfam" id="PF13349"/>
    </source>
</evidence>
<dbReference type="PROSITE" id="PS51257">
    <property type="entry name" value="PROKAR_LIPOPROTEIN"/>
    <property type="match status" value="1"/>
</dbReference>
<keyword evidence="1" id="KW-0732">Signal</keyword>
<protein>
    <recommendedName>
        <fullName evidence="2">DUF4097 domain-containing protein</fullName>
    </recommendedName>
</protein>
<reference evidence="3 4" key="1">
    <citation type="journal article" date="2019" name="Int. J. Syst. Evol. Microbiol.">
        <title>The Global Catalogue of Microorganisms (GCM) 10K type strain sequencing project: providing services to taxonomists for standard genome sequencing and annotation.</title>
        <authorList>
            <consortium name="The Broad Institute Genomics Platform"/>
            <consortium name="The Broad Institute Genome Sequencing Center for Infectious Disease"/>
            <person name="Wu L."/>
            <person name="Ma J."/>
        </authorList>
    </citation>
    <scope>NUCLEOTIDE SEQUENCE [LARGE SCALE GENOMIC DNA]</scope>
    <source>
        <strain evidence="3 4">JCM 6242</strain>
    </source>
</reference>
<feature type="signal peptide" evidence="1">
    <location>
        <begin position="1"/>
        <end position="19"/>
    </location>
</feature>
<dbReference type="Proteomes" id="UP001500831">
    <property type="component" value="Unassembled WGS sequence"/>
</dbReference>
<evidence type="ECO:0000256" key="1">
    <source>
        <dbReference type="SAM" id="SignalP"/>
    </source>
</evidence>
<dbReference type="InterPro" id="IPR025164">
    <property type="entry name" value="Toastrack_DUF4097"/>
</dbReference>